<dbReference type="PANTHER" id="PTHR23011:SF42">
    <property type="entry name" value="CYCLIC NUCLEOTIDE-BINDING DOMAIN-CONTAINING PROTEIN"/>
    <property type="match status" value="1"/>
</dbReference>
<name>A0A9X0D885_9CNID</name>
<dbReference type="InterPro" id="IPR018490">
    <property type="entry name" value="cNMP-bd_dom_sf"/>
</dbReference>
<accession>A0A9X0D885</accession>
<feature type="domain" description="Cyclic nucleotide-binding" evidence="1">
    <location>
        <begin position="11"/>
        <end position="41"/>
    </location>
</feature>
<dbReference type="SUPFAM" id="SSF51206">
    <property type="entry name" value="cAMP-binding domain-like"/>
    <property type="match status" value="1"/>
</dbReference>
<organism evidence="2 3">
    <name type="scientific">Desmophyllum pertusum</name>
    <dbReference type="NCBI Taxonomy" id="174260"/>
    <lineage>
        <taxon>Eukaryota</taxon>
        <taxon>Metazoa</taxon>
        <taxon>Cnidaria</taxon>
        <taxon>Anthozoa</taxon>
        <taxon>Hexacorallia</taxon>
        <taxon>Scleractinia</taxon>
        <taxon>Caryophylliina</taxon>
        <taxon>Caryophylliidae</taxon>
        <taxon>Desmophyllum</taxon>
    </lineage>
</organism>
<keyword evidence="3" id="KW-1185">Reference proteome</keyword>
<dbReference type="EMBL" id="MU825416">
    <property type="protein sequence ID" value="KAJ7390420.1"/>
    <property type="molecule type" value="Genomic_DNA"/>
</dbReference>
<dbReference type="Proteomes" id="UP001163046">
    <property type="component" value="Unassembled WGS sequence"/>
</dbReference>
<comment type="caution">
    <text evidence="2">The sequence shown here is derived from an EMBL/GenBank/DDBJ whole genome shotgun (WGS) entry which is preliminary data.</text>
</comment>
<dbReference type="PANTHER" id="PTHR23011">
    <property type="entry name" value="CYCLIC NUCLEOTIDE-BINDING DOMAIN CONTAINING PROTEIN"/>
    <property type="match status" value="1"/>
</dbReference>
<dbReference type="AlphaFoldDB" id="A0A9X0D885"/>
<protein>
    <recommendedName>
        <fullName evidence="1">Cyclic nucleotide-binding domain-containing protein</fullName>
    </recommendedName>
</protein>
<proteinExistence type="predicted"/>
<dbReference type="Gene3D" id="2.60.120.10">
    <property type="entry name" value="Jelly Rolls"/>
    <property type="match status" value="1"/>
</dbReference>
<evidence type="ECO:0000313" key="2">
    <source>
        <dbReference type="EMBL" id="KAJ7390420.1"/>
    </source>
</evidence>
<evidence type="ECO:0000259" key="1">
    <source>
        <dbReference type="PROSITE" id="PS50042"/>
    </source>
</evidence>
<gene>
    <name evidence="2" type="ORF">OS493_025119</name>
</gene>
<reference evidence="2" key="1">
    <citation type="submission" date="2023-01" db="EMBL/GenBank/DDBJ databases">
        <title>Genome assembly of the deep-sea coral Lophelia pertusa.</title>
        <authorList>
            <person name="Herrera S."/>
            <person name="Cordes E."/>
        </authorList>
    </citation>
    <scope>NUCLEOTIDE SEQUENCE</scope>
    <source>
        <strain evidence="2">USNM1676648</strain>
        <tissue evidence="2">Polyp</tissue>
    </source>
</reference>
<dbReference type="PROSITE" id="PS50042">
    <property type="entry name" value="CNMP_BINDING_3"/>
    <property type="match status" value="1"/>
</dbReference>
<dbReference type="InterPro" id="IPR014710">
    <property type="entry name" value="RmlC-like_jellyroll"/>
</dbReference>
<dbReference type="InterPro" id="IPR000595">
    <property type="entry name" value="cNMP-bd_dom"/>
</dbReference>
<dbReference type="OrthoDB" id="166212at2759"/>
<sequence length="285" mass="32639">MDHKLVFTLQEIALISEEARRTATIICRERVEVLVVNRETILEYCPDVFHREYEEKLHVMRSHSLFEGWGEDLLRPLSFRSHIREFSYGKLVDNDTTDSESIYFIVKGKIEMLRRVDLRAVLKSDVTINLCKHRPLPRPSAALPRKKGSNTCFINVGSLQPGDSWDLTTLGTEGRPTGPGNILVSAGVRVLKVPKRRVVELSPKGHMETFEERFCPRHRCLTDEEVYRDYLAAEAWLDYRKKVVRSVMDSKTGRFIAHVSATAKGSSGWTAWPGSRQQGTRLKKL</sequence>
<evidence type="ECO:0000313" key="3">
    <source>
        <dbReference type="Proteomes" id="UP001163046"/>
    </source>
</evidence>